<dbReference type="GO" id="GO:0005829">
    <property type="term" value="C:cytosol"/>
    <property type="evidence" value="ECO:0007669"/>
    <property type="project" value="TreeGrafter"/>
</dbReference>
<sequence length="206" mass="22261">MRVMIVGQKWLGAELLRQCIAEGHQVVAAAAPPAVGEEYDRLYAAAQQLGVPVRTVRGRLVARDVPAGCDVLLAAHAHCFIDGAARARAKHGALGYHPSLLPRHRGRDAIRWALHMREPVTGGTLYRMDDGADTGPIIVQGWCHVRPGDTPAALWRRDLAPLGLRLFSEALARLARGEALPGRPQDEDLATWEPAFSAAKLAELPG</sequence>
<accession>A0A848N7T1</accession>
<protein>
    <submittedName>
        <fullName evidence="2">Methionyl-tRNA formyltransferase</fullName>
    </submittedName>
</protein>
<evidence type="ECO:0000259" key="1">
    <source>
        <dbReference type="Pfam" id="PF00551"/>
    </source>
</evidence>
<dbReference type="InterPro" id="IPR036477">
    <property type="entry name" value="Formyl_transf_N_sf"/>
</dbReference>
<reference evidence="2 3" key="1">
    <citation type="submission" date="2020-04" db="EMBL/GenBank/DDBJ databases">
        <title>Achromobacter ruhlandii genome sequencing and assembly.</title>
        <authorList>
            <person name="Martins R.C.R."/>
            <person name="Perdigao-Neto L.V."/>
            <person name="Levin A.S.S."/>
            <person name="Costa S.F."/>
        </authorList>
    </citation>
    <scope>NUCLEOTIDE SEQUENCE [LARGE SCALE GENOMIC DNA]</scope>
    <source>
        <strain evidence="2 3">9035ralo</strain>
    </source>
</reference>
<dbReference type="Proteomes" id="UP000542405">
    <property type="component" value="Unassembled WGS sequence"/>
</dbReference>
<dbReference type="PANTHER" id="PTHR11138:SF5">
    <property type="entry name" value="METHIONYL-TRNA FORMYLTRANSFERASE, MITOCHONDRIAL"/>
    <property type="match status" value="1"/>
</dbReference>
<name>A0A848N7T1_9BURK</name>
<dbReference type="PANTHER" id="PTHR11138">
    <property type="entry name" value="METHIONYL-TRNA FORMYLTRANSFERASE"/>
    <property type="match status" value="1"/>
</dbReference>
<dbReference type="RefSeq" id="WP_169535733.1">
    <property type="nucleotide sequence ID" value="NZ_JABBZE010000006.1"/>
</dbReference>
<dbReference type="SUPFAM" id="SSF53328">
    <property type="entry name" value="Formyltransferase"/>
    <property type="match status" value="1"/>
</dbReference>
<evidence type="ECO:0000313" key="3">
    <source>
        <dbReference type="Proteomes" id="UP000542405"/>
    </source>
</evidence>
<feature type="domain" description="Formyl transferase N-terminal" evidence="1">
    <location>
        <begin position="67"/>
        <end position="157"/>
    </location>
</feature>
<dbReference type="Gene3D" id="3.40.50.12230">
    <property type="match status" value="1"/>
</dbReference>
<dbReference type="AlphaFoldDB" id="A0A848N7T1"/>
<gene>
    <name evidence="2" type="ORF">HGQ98_01625</name>
</gene>
<dbReference type="EMBL" id="JABBZE010000006">
    <property type="protein sequence ID" value="NMU88588.1"/>
    <property type="molecule type" value="Genomic_DNA"/>
</dbReference>
<dbReference type="GO" id="GO:0004479">
    <property type="term" value="F:methionyl-tRNA formyltransferase activity"/>
    <property type="evidence" value="ECO:0007669"/>
    <property type="project" value="TreeGrafter"/>
</dbReference>
<keyword evidence="2" id="KW-0808">Transferase</keyword>
<evidence type="ECO:0000313" key="2">
    <source>
        <dbReference type="EMBL" id="NMU88588.1"/>
    </source>
</evidence>
<dbReference type="InterPro" id="IPR002376">
    <property type="entry name" value="Formyl_transf_N"/>
</dbReference>
<comment type="caution">
    <text evidence="2">The sequence shown here is derived from an EMBL/GenBank/DDBJ whole genome shotgun (WGS) entry which is preliminary data.</text>
</comment>
<proteinExistence type="predicted"/>
<dbReference type="Pfam" id="PF00551">
    <property type="entry name" value="Formyl_trans_N"/>
    <property type="match status" value="1"/>
</dbReference>
<organism evidence="2 3">
    <name type="scientific">Achromobacter ruhlandii</name>
    <dbReference type="NCBI Taxonomy" id="72557"/>
    <lineage>
        <taxon>Bacteria</taxon>
        <taxon>Pseudomonadati</taxon>
        <taxon>Pseudomonadota</taxon>
        <taxon>Betaproteobacteria</taxon>
        <taxon>Burkholderiales</taxon>
        <taxon>Alcaligenaceae</taxon>
        <taxon>Achromobacter</taxon>
    </lineage>
</organism>